<feature type="domain" description="GRHL1/CP2 C-terminal" evidence="2">
    <location>
        <begin position="256"/>
        <end position="299"/>
    </location>
</feature>
<keyword evidence="4" id="KW-1185">Reference proteome</keyword>
<evidence type="ECO:0000259" key="2">
    <source>
        <dbReference type="Pfam" id="PF25416"/>
    </source>
</evidence>
<evidence type="ECO:0000256" key="1">
    <source>
        <dbReference type="SAM" id="MobiDB-lite"/>
    </source>
</evidence>
<feature type="domain" description="GRHL1/CP2 C-terminal" evidence="2">
    <location>
        <begin position="303"/>
        <end position="361"/>
    </location>
</feature>
<protein>
    <submittedName>
        <fullName evidence="3">Grainyhead-like</fullName>
    </submittedName>
</protein>
<dbReference type="Pfam" id="PF25416">
    <property type="entry name" value="GRHL1_C"/>
    <property type="match status" value="2"/>
</dbReference>
<proteinExistence type="predicted"/>
<dbReference type="GO" id="GO:0005634">
    <property type="term" value="C:nucleus"/>
    <property type="evidence" value="ECO:0007669"/>
    <property type="project" value="TreeGrafter"/>
</dbReference>
<gene>
    <name evidence="3" type="primary">grh-L</name>
    <name evidence="3" type="ORF">Hamer_G020761</name>
</gene>
<name>A0A8J5JIK3_HOMAM</name>
<reference evidence="3" key="1">
    <citation type="journal article" date="2021" name="Sci. Adv.">
        <title>The American lobster genome reveals insights on longevity, neural, and immune adaptations.</title>
        <authorList>
            <person name="Polinski J.M."/>
            <person name="Zimin A.V."/>
            <person name="Clark K.F."/>
            <person name="Kohn A.B."/>
            <person name="Sadowski N."/>
            <person name="Timp W."/>
            <person name="Ptitsyn A."/>
            <person name="Khanna P."/>
            <person name="Romanova D.Y."/>
            <person name="Williams P."/>
            <person name="Greenwood S.J."/>
            <person name="Moroz L.L."/>
            <person name="Walt D.R."/>
            <person name="Bodnar A.G."/>
        </authorList>
    </citation>
    <scope>NUCLEOTIDE SEQUENCE</scope>
    <source>
        <strain evidence="3">GMGI-L3</strain>
    </source>
</reference>
<dbReference type="PANTHER" id="PTHR11037">
    <property type="entry name" value="TRANSCRIPTION FACTOR CP2"/>
    <property type="match status" value="1"/>
</dbReference>
<dbReference type="GO" id="GO:0000978">
    <property type="term" value="F:RNA polymerase II cis-regulatory region sequence-specific DNA binding"/>
    <property type="evidence" value="ECO:0007669"/>
    <property type="project" value="TreeGrafter"/>
</dbReference>
<dbReference type="EMBL" id="JAHLQT010033887">
    <property type="protein sequence ID" value="KAG7159077.1"/>
    <property type="molecule type" value="Genomic_DNA"/>
</dbReference>
<dbReference type="GO" id="GO:0001228">
    <property type="term" value="F:DNA-binding transcription activator activity, RNA polymerase II-specific"/>
    <property type="evidence" value="ECO:0007669"/>
    <property type="project" value="TreeGrafter"/>
</dbReference>
<dbReference type="InterPro" id="IPR040167">
    <property type="entry name" value="TF_CP2-like"/>
</dbReference>
<dbReference type="PANTHER" id="PTHR11037:SF20">
    <property type="entry name" value="PROTEIN GRAINYHEAD"/>
    <property type="match status" value="1"/>
</dbReference>
<feature type="region of interest" description="Disordered" evidence="1">
    <location>
        <begin position="133"/>
        <end position="177"/>
    </location>
</feature>
<dbReference type="Proteomes" id="UP000747542">
    <property type="component" value="Unassembled WGS sequence"/>
</dbReference>
<comment type="caution">
    <text evidence="3">The sequence shown here is derived from an EMBL/GenBank/DDBJ whole genome shotgun (WGS) entry which is preliminary data.</text>
</comment>
<sequence>MCTVCLYTSRWTHTKTPETQRRWSIAAIARLRSSVTRCQWNYKGFTITTLRMDTKPGSGKLSLKTDAESNNVTPYFLCSRSMEMPRGKHPGVADECQVKGEVVEVRRMVTCVLPPSGCSVGVAGAVGVECSSPSNLSPQHGFPTTPGRCMSPPHSLDPPPPPPPLPPPPPPSSNILSTTTTITQLAPLQVPPPTAVSPKANSSSYKFHYSFPQPYGDAPRKELSCGGLPNGSMDSPMTDVFSHVSKRSRLTPPLTERLMLYVRQDGEDVYTPLHLVPPSTVGLRSADEDLHKLALQKVKPSFKIEEKYKIPTQTIKNIYRKNKVGVMAKVDDEMLRHYCNEDLFLMEVQHRDAESYDLTLIELTGAEH</sequence>
<evidence type="ECO:0000313" key="4">
    <source>
        <dbReference type="Proteomes" id="UP000747542"/>
    </source>
</evidence>
<feature type="compositionally biased region" description="Pro residues" evidence="1">
    <location>
        <begin position="155"/>
        <end position="172"/>
    </location>
</feature>
<accession>A0A8J5JIK3</accession>
<dbReference type="InterPro" id="IPR057520">
    <property type="entry name" value="GRHL1/CP2_C"/>
</dbReference>
<dbReference type="AlphaFoldDB" id="A0A8J5JIK3"/>
<organism evidence="3 4">
    <name type="scientific">Homarus americanus</name>
    <name type="common">American lobster</name>
    <dbReference type="NCBI Taxonomy" id="6706"/>
    <lineage>
        <taxon>Eukaryota</taxon>
        <taxon>Metazoa</taxon>
        <taxon>Ecdysozoa</taxon>
        <taxon>Arthropoda</taxon>
        <taxon>Crustacea</taxon>
        <taxon>Multicrustacea</taxon>
        <taxon>Malacostraca</taxon>
        <taxon>Eumalacostraca</taxon>
        <taxon>Eucarida</taxon>
        <taxon>Decapoda</taxon>
        <taxon>Pleocyemata</taxon>
        <taxon>Astacidea</taxon>
        <taxon>Nephropoidea</taxon>
        <taxon>Nephropidae</taxon>
        <taxon>Homarus</taxon>
    </lineage>
</organism>
<evidence type="ECO:0000313" key="3">
    <source>
        <dbReference type="EMBL" id="KAG7159077.1"/>
    </source>
</evidence>